<accession>W6MPP0</accession>
<organism evidence="3 4">
    <name type="scientific">Kuraishia capsulata CBS 1993</name>
    <dbReference type="NCBI Taxonomy" id="1382522"/>
    <lineage>
        <taxon>Eukaryota</taxon>
        <taxon>Fungi</taxon>
        <taxon>Dikarya</taxon>
        <taxon>Ascomycota</taxon>
        <taxon>Saccharomycotina</taxon>
        <taxon>Pichiomycetes</taxon>
        <taxon>Pichiales</taxon>
        <taxon>Pichiaceae</taxon>
        <taxon>Kuraishia</taxon>
    </lineage>
</organism>
<evidence type="ECO:0000313" key="4">
    <source>
        <dbReference type="Proteomes" id="UP000019384"/>
    </source>
</evidence>
<reference evidence="3" key="2">
    <citation type="submission" date="2014-02" db="EMBL/GenBank/DDBJ databases">
        <title>Complete DNA sequence of /Kuraishia capsulata/ illustrates novel genomic features among budding yeasts (/Saccharomycotina/).</title>
        <authorList>
            <person name="Morales L."/>
            <person name="Noel B."/>
            <person name="Porcel B."/>
            <person name="Marcet-Houben M."/>
            <person name="Hullo M-F."/>
            <person name="Sacerdot C."/>
            <person name="Tekaia F."/>
            <person name="Leh-Louis V."/>
            <person name="Despons L."/>
            <person name="Khanna V."/>
            <person name="Aury J-M."/>
            <person name="Barbe V."/>
            <person name="Couloux A."/>
            <person name="Labadie K."/>
            <person name="Pelletier E."/>
            <person name="Souciet J-L."/>
            <person name="Boekhout T."/>
            <person name="Gabaldon T."/>
            <person name="Wincker P."/>
            <person name="Dujon B."/>
        </authorList>
    </citation>
    <scope>NUCLEOTIDE SEQUENCE</scope>
    <source>
        <strain evidence="3">CBS 1993</strain>
    </source>
</reference>
<dbReference type="GO" id="GO:0008270">
    <property type="term" value="F:zinc ion binding"/>
    <property type="evidence" value="ECO:0007669"/>
    <property type="project" value="UniProtKB-KW"/>
</dbReference>
<dbReference type="STRING" id="1382522.W6MPP0"/>
<sequence>MSSRKSLPSTPEATSLNRSQITFSPCVHMTKVLSSHARDTVLRSYGLAIRVSLLASPGSATPERFVSKDGSSLPHSRLIKLRAKILKCKECSSSLSPSFMCLQCSYVGCWKKGHAHAHAKHDGHVFGIDAARGHILCFRCGDYVGDPSLEEIRIKIIRSMKCK</sequence>
<dbReference type="SMART" id="SM00290">
    <property type="entry name" value="ZnF_UBP"/>
    <property type="match status" value="1"/>
</dbReference>
<evidence type="ECO:0000256" key="1">
    <source>
        <dbReference type="PROSITE-ProRule" id="PRU00502"/>
    </source>
</evidence>
<dbReference type="GeneID" id="34521979"/>
<dbReference type="PROSITE" id="PS50271">
    <property type="entry name" value="ZF_UBP"/>
    <property type="match status" value="1"/>
</dbReference>
<dbReference type="RefSeq" id="XP_022460591.1">
    <property type="nucleotide sequence ID" value="XM_022601334.1"/>
</dbReference>
<protein>
    <recommendedName>
        <fullName evidence="2">UBP-type domain-containing protein</fullName>
    </recommendedName>
</protein>
<keyword evidence="1" id="KW-0479">Metal-binding</keyword>
<dbReference type="HOGENOM" id="CLU_1627333_0_0_1"/>
<dbReference type="InterPro" id="IPR001607">
    <property type="entry name" value="Znf_UBP"/>
</dbReference>
<dbReference type="Gene3D" id="3.30.40.10">
    <property type="entry name" value="Zinc/RING finger domain, C3HC4 (zinc finger)"/>
    <property type="match status" value="1"/>
</dbReference>
<reference evidence="3" key="1">
    <citation type="submission" date="2013-12" db="EMBL/GenBank/DDBJ databases">
        <authorList>
            <person name="Genoscope - CEA"/>
        </authorList>
    </citation>
    <scope>NUCLEOTIDE SEQUENCE</scope>
    <source>
        <strain evidence="3">CBS 1993</strain>
    </source>
</reference>
<dbReference type="SUPFAM" id="SSF57850">
    <property type="entry name" value="RING/U-box"/>
    <property type="match status" value="1"/>
</dbReference>
<name>W6MPP0_9ASCO</name>
<proteinExistence type="predicted"/>
<feature type="domain" description="UBP-type" evidence="2">
    <location>
        <begin position="71"/>
        <end position="163"/>
    </location>
</feature>
<keyword evidence="1" id="KW-0863">Zinc-finger</keyword>
<dbReference type="EMBL" id="HG793129">
    <property type="protein sequence ID" value="CDK28601.1"/>
    <property type="molecule type" value="Genomic_DNA"/>
</dbReference>
<dbReference type="OrthoDB" id="289038at2759"/>
<keyword evidence="1" id="KW-0862">Zinc</keyword>
<evidence type="ECO:0000313" key="3">
    <source>
        <dbReference type="EMBL" id="CDK28601.1"/>
    </source>
</evidence>
<dbReference type="AlphaFoldDB" id="W6MPP0"/>
<dbReference type="Pfam" id="PF02148">
    <property type="entry name" value="zf-UBP"/>
    <property type="match status" value="1"/>
</dbReference>
<keyword evidence="4" id="KW-1185">Reference proteome</keyword>
<dbReference type="InterPro" id="IPR013083">
    <property type="entry name" value="Znf_RING/FYVE/PHD"/>
</dbReference>
<gene>
    <name evidence="3" type="ORF">KUCA_T00004585001</name>
</gene>
<dbReference type="Proteomes" id="UP000019384">
    <property type="component" value="Unassembled WGS sequence"/>
</dbReference>
<evidence type="ECO:0000259" key="2">
    <source>
        <dbReference type="PROSITE" id="PS50271"/>
    </source>
</evidence>